<dbReference type="PANTHER" id="PTHR13696">
    <property type="entry name" value="P-LOOP CONTAINING NUCLEOSIDE TRIPHOSPHATE HYDROLASE"/>
    <property type="match status" value="1"/>
</dbReference>
<dbReference type="PANTHER" id="PTHR13696:SF99">
    <property type="entry name" value="COBYRINIC ACID AC-DIAMIDE SYNTHASE"/>
    <property type="match status" value="1"/>
</dbReference>
<organism evidence="2 3">
    <name type="scientific">Sphingopyxis macrogoltabida</name>
    <name type="common">Sphingomonas macrogoltabidus</name>
    <dbReference type="NCBI Taxonomy" id="33050"/>
    <lineage>
        <taxon>Bacteria</taxon>
        <taxon>Pseudomonadati</taxon>
        <taxon>Pseudomonadota</taxon>
        <taxon>Alphaproteobacteria</taxon>
        <taxon>Sphingomonadales</taxon>
        <taxon>Sphingomonadaceae</taxon>
        <taxon>Sphingopyxis</taxon>
    </lineage>
</organism>
<dbReference type="InterPro" id="IPR025669">
    <property type="entry name" value="AAA_dom"/>
</dbReference>
<dbReference type="InterPro" id="IPR050678">
    <property type="entry name" value="DNA_Partitioning_ATPase"/>
</dbReference>
<dbReference type="AlphaFoldDB" id="A0A0N9UIH3"/>
<dbReference type="Proteomes" id="UP000058074">
    <property type="component" value="Plasmid 2"/>
</dbReference>
<evidence type="ECO:0000313" key="2">
    <source>
        <dbReference type="EMBL" id="ALH83191.1"/>
    </source>
</evidence>
<name>A0A0N9UIH3_SPHMC</name>
<evidence type="ECO:0000259" key="1">
    <source>
        <dbReference type="Pfam" id="PF13614"/>
    </source>
</evidence>
<gene>
    <name evidence="2" type="ORF">AN936_24020</name>
</gene>
<geneLocation type="plasmid" evidence="2 3">
    <name>2</name>
</geneLocation>
<reference evidence="2 3" key="1">
    <citation type="journal article" date="2015" name="Genome Announc.">
        <title>Complete Genome Sequence of Polypropylene Glycol- and Polyethylene Glycol-Degrading Sphingopyxis macrogoltabida Strain EY-1.</title>
        <authorList>
            <person name="Ohtsubo Y."/>
            <person name="Nagata Y."/>
            <person name="Numata M."/>
            <person name="Tsuchikane K."/>
            <person name="Hosoyama A."/>
            <person name="Yamazoe A."/>
            <person name="Tsuda M."/>
            <person name="Fujita N."/>
            <person name="Kawai F."/>
        </authorList>
    </citation>
    <scope>NUCLEOTIDE SEQUENCE [LARGE SCALE GENOMIC DNA]</scope>
    <source>
        <strain evidence="2 3">EY-1</strain>
        <plasmid evidence="2">2</plasmid>
    </source>
</reference>
<dbReference type="KEGG" id="smag:AN936_24020"/>
<dbReference type="Gene3D" id="3.40.50.300">
    <property type="entry name" value="P-loop containing nucleotide triphosphate hydrolases"/>
    <property type="match status" value="1"/>
</dbReference>
<accession>A0A0N9UIH3</accession>
<keyword evidence="2" id="KW-0614">Plasmid</keyword>
<dbReference type="EMBL" id="CP012702">
    <property type="protein sequence ID" value="ALH83191.1"/>
    <property type="molecule type" value="Genomic_DNA"/>
</dbReference>
<evidence type="ECO:0000313" key="3">
    <source>
        <dbReference type="Proteomes" id="UP000058074"/>
    </source>
</evidence>
<protein>
    <submittedName>
        <fullName evidence="2">IncC</fullName>
    </submittedName>
</protein>
<dbReference type="PATRIC" id="fig|33050.5.peg.4849"/>
<dbReference type="SUPFAM" id="SSF52540">
    <property type="entry name" value="P-loop containing nucleoside triphosphate hydrolases"/>
    <property type="match status" value="1"/>
</dbReference>
<dbReference type="Pfam" id="PF13614">
    <property type="entry name" value="AAA_31"/>
    <property type="match status" value="1"/>
</dbReference>
<sequence length="261" mass="28885">MAQPLKGFSMRTIVVTNERGGIGKTMLTCHIAWHLAEQGKRVVVLDLDKQCHSAGMLKAEFEQIGPVQSILDFAPGEEPPALACFKNTRQVVELTTDGPQQGQHIAAYVRAIRAGLAKHYDYCVIDTAPAWDGRNLMALIASDYVAVPLDPDKTARQSLNEISQSISLANKVRGEGNETRFGIVFNRVQTTSEVSKMLMERIGQALPANVVPHTIPHREHMREAALLEIPVWRLAKDTRRSAPVLREVVSYIVDQAEREAA</sequence>
<dbReference type="CDD" id="cd02042">
    <property type="entry name" value="ParAB_family"/>
    <property type="match status" value="1"/>
</dbReference>
<dbReference type="InterPro" id="IPR027417">
    <property type="entry name" value="P-loop_NTPase"/>
</dbReference>
<proteinExistence type="predicted"/>
<feature type="domain" description="AAA" evidence="1">
    <location>
        <begin position="10"/>
        <end position="171"/>
    </location>
</feature>